<dbReference type="AlphaFoldDB" id="A0A9C7UMA6"/>
<dbReference type="EMBL" id="BQMJ01000002">
    <property type="protein sequence ID" value="GJQ08424.1"/>
    <property type="molecule type" value="Genomic_DNA"/>
</dbReference>
<dbReference type="OrthoDB" id="10435335at2759"/>
<protein>
    <submittedName>
        <fullName evidence="1">Uncharacterized protein</fullName>
    </submittedName>
</protein>
<evidence type="ECO:0000313" key="2">
    <source>
        <dbReference type="Proteomes" id="UP001061958"/>
    </source>
</evidence>
<reference evidence="1" key="1">
    <citation type="journal article" date="2022" name="Proc. Natl. Acad. Sci. U.S.A.">
        <title>Life cycle and functional genomics of the unicellular red alga Galdieria for elucidating algal and plant evolution and industrial use.</title>
        <authorList>
            <person name="Hirooka S."/>
            <person name="Itabashi T."/>
            <person name="Ichinose T.M."/>
            <person name="Onuma R."/>
            <person name="Fujiwara T."/>
            <person name="Yamashita S."/>
            <person name="Jong L.W."/>
            <person name="Tomita R."/>
            <person name="Iwane A.H."/>
            <person name="Miyagishima S.Y."/>
        </authorList>
    </citation>
    <scope>NUCLEOTIDE SEQUENCE</scope>
    <source>
        <strain evidence="1">NBRC 102759</strain>
    </source>
</reference>
<reference evidence="1" key="2">
    <citation type="submission" date="2022-01" db="EMBL/GenBank/DDBJ databases">
        <authorList>
            <person name="Hirooka S."/>
            <person name="Miyagishima S.Y."/>
        </authorList>
    </citation>
    <scope>NUCLEOTIDE SEQUENCE</scope>
    <source>
        <strain evidence="1">NBRC 102759</strain>
    </source>
</reference>
<comment type="caution">
    <text evidence="1">The sequence shown here is derived from an EMBL/GenBank/DDBJ whole genome shotgun (WGS) entry which is preliminary data.</text>
</comment>
<dbReference type="Proteomes" id="UP001061958">
    <property type="component" value="Unassembled WGS sequence"/>
</dbReference>
<proteinExistence type="predicted"/>
<keyword evidence="2" id="KW-1185">Reference proteome</keyword>
<organism evidence="1 2">
    <name type="scientific">Galdieria partita</name>
    <dbReference type="NCBI Taxonomy" id="83374"/>
    <lineage>
        <taxon>Eukaryota</taxon>
        <taxon>Rhodophyta</taxon>
        <taxon>Bangiophyceae</taxon>
        <taxon>Galdieriales</taxon>
        <taxon>Galdieriaceae</taxon>
        <taxon>Galdieria</taxon>
    </lineage>
</organism>
<sequence>MEQNQALRRPFKQPRKIAEPTDKCFKNESGIATPTYRGIIGRHYVASRVSCVEVACPRITAGTGRYPAAKQKVKQEHFCGAATSYQSGEGICLDCIEDESYSLPVDALDDSSLWEEEWLGDADDFELFDIIAFQTAKESAA</sequence>
<name>A0A9C7UMA6_9RHOD</name>
<gene>
    <name evidence="1" type="ORF">GpartN1_g215.t1</name>
</gene>
<evidence type="ECO:0000313" key="1">
    <source>
        <dbReference type="EMBL" id="GJQ08424.1"/>
    </source>
</evidence>
<accession>A0A9C7UMA6</accession>